<dbReference type="InterPro" id="IPR013785">
    <property type="entry name" value="Aldolase_TIM"/>
</dbReference>
<dbReference type="RefSeq" id="WP_344718731.1">
    <property type="nucleotide sequence ID" value="NZ_BAAAUS010000001.1"/>
</dbReference>
<name>A0ABW4EUG6_9PSEU</name>
<sequence length="375" mass="39735">MTTSTTSTPTPLSPVRLGSLSLRNRLAVAPMTRVSASTDGTPTSEMASYYADFARGGFGLVITEGVHPDLAESHGYENQPGLAGDSHVRGWSTVTAAVHDEGAHIVAQLMQSGALSQGNPHSTRTVGPSAVAPLGQMMPEYGGHGPWPTPDELGSDEIAAIVRGFAAAARRAAAAGFDGVEVHGANGYLLDQFLTTYTNHRRDAYGGSVANRVRLTAEVVAAVRDAVPGLVVGVRLSQTKVNDFHYRWPGGVDEARTIFTAVADAGATYIHVASEGRSWLSTARLEGGDTITRIARHVTGLPVIANGGMHDIDQTREVLADEHADLVSIGHGALANPDLPQRIAAGRPLELFDRSMLTPDVTLSNARRWREDRAR</sequence>
<dbReference type="PANTHER" id="PTHR22893:SF91">
    <property type="entry name" value="NADPH DEHYDROGENASE 2-RELATED"/>
    <property type="match status" value="1"/>
</dbReference>
<dbReference type="EMBL" id="JBHUCO010000015">
    <property type="protein sequence ID" value="MFD1519184.1"/>
    <property type="molecule type" value="Genomic_DNA"/>
</dbReference>
<dbReference type="Proteomes" id="UP001597114">
    <property type="component" value="Unassembled WGS sequence"/>
</dbReference>
<dbReference type="Pfam" id="PF00724">
    <property type="entry name" value="Oxidored_FMN"/>
    <property type="match status" value="1"/>
</dbReference>
<comment type="caution">
    <text evidence="2">The sequence shown here is derived from an EMBL/GenBank/DDBJ whole genome shotgun (WGS) entry which is preliminary data.</text>
</comment>
<evidence type="ECO:0000313" key="2">
    <source>
        <dbReference type="EMBL" id="MFD1519184.1"/>
    </source>
</evidence>
<feature type="domain" description="NADH:flavin oxidoreductase/NADH oxidase N-terminal" evidence="1">
    <location>
        <begin position="13"/>
        <end position="350"/>
    </location>
</feature>
<protein>
    <submittedName>
        <fullName evidence="2">NADH:flavin oxidoreductase</fullName>
    </submittedName>
</protein>
<dbReference type="InterPro" id="IPR001155">
    <property type="entry name" value="OxRdtase_FMN_N"/>
</dbReference>
<dbReference type="PANTHER" id="PTHR22893">
    <property type="entry name" value="NADH OXIDOREDUCTASE-RELATED"/>
    <property type="match status" value="1"/>
</dbReference>
<dbReference type="InterPro" id="IPR045247">
    <property type="entry name" value="Oye-like"/>
</dbReference>
<dbReference type="CDD" id="cd02803">
    <property type="entry name" value="OYE_like_FMN_family"/>
    <property type="match status" value="1"/>
</dbReference>
<proteinExistence type="predicted"/>
<accession>A0ABW4EUG6</accession>
<organism evidence="2 3">
    <name type="scientific">Pseudonocardia yunnanensis</name>
    <dbReference type="NCBI Taxonomy" id="58107"/>
    <lineage>
        <taxon>Bacteria</taxon>
        <taxon>Bacillati</taxon>
        <taxon>Actinomycetota</taxon>
        <taxon>Actinomycetes</taxon>
        <taxon>Pseudonocardiales</taxon>
        <taxon>Pseudonocardiaceae</taxon>
        <taxon>Pseudonocardia</taxon>
    </lineage>
</organism>
<gene>
    <name evidence="2" type="ORF">ACFSJD_16940</name>
</gene>
<evidence type="ECO:0000259" key="1">
    <source>
        <dbReference type="Pfam" id="PF00724"/>
    </source>
</evidence>
<dbReference type="Gene3D" id="3.20.20.70">
    <property type="entry name" value="Aldolase class I"/>
    <property type="match status" value="1"/>
</dbReference>
<reference evidence="3" key="1">
    <citation type="journal article" date="2019" name="Int. J. Syst. Evol. Microbiol.">
        <title>The Global Catalogue of Microorganisms (GCM) 10K type strain sequencing project: providing services to taxonomists for standard genome sequencing and annotation.</title>
        <authorList>
            <consortium name="The Broad Institute Genomics Platform"/>
            <consortium name="The Broad Institute Genome Sequencing Center for Infectious Disease"/>
            <person name="Wu L."/>
            <person name="Ma J."/>
        </authorList>
    </citation>
    <scope>NUCLEOTIDE SEQUENCE [LARGE SCALE GENOMIC DNA]</scope>
    <source>
        <strain evidence="3">CCM 7043</strain>
    </source>
</reference>
<evidence type="ECO:0000313" key="3">
    <source>
        <dbReference type="Proteomes" id="UP001597114"/>
    </source>
</evidence>
<keyword evidence="3" id="KW-1185">Reference proteome</keyword>
<dbReference type="SUPFAM" id="SSF51395">
    <property type="entry name" value="FMN-linked oxidoreductases"/>
    <property type="match status" value="1"/>
</dbReference>